<keyword evidence="1" id="KW-0732">Signal</keyword>
<dbReference type="EMBL" id="CP111017">
    <property type="protein sequence ID" value="WAR06965.1"/>
    <property type="molecule type" value="Genomic_DNA"/>
</dbReference>
<dbReference type="PANTHER" id="PTHR19331:SF487">
    <property type="entry name" value="SOLUBLE SCAVENGER RECEPTOR CYSTEINE-RICH DOMAIN-CONTAINING PROTEIN SSC5D"/>
    <property type="match status" value="1"/>
</dbReference>
<dbReference type="InterPro" id="IPR036772">
    <property type="entry name" value="SRCR-like_dom_sf"/>
</dbReference>
<dbReference type="Gene3D" id="3.10.250.10">
    <property type="entry name" value="SRCR-like domain"/>
    <property type="match status" value="2"/>
</dbReference>
<organism evidence="6 7">
    <name type="scientific">Mya arenaria</name>
    <name type="common">Soft-shell clam</name>
    <dbReference type="NCBI Taxonomy" id="6604"/>
    <lineage>
        <taxon>Eukaryota</taxon>
        <taxon>Metazoa</taxon>
        <taxon>Spiralia</taxon>
        <taxon>Lophotrochozoa</taxon>
        <taxon>Mollusca</taxon>
        <taxon>Bivalvia</taxon>
        <taxon>Autobranchia</taxon>
        <taxon>Heteroconchia</taxon>
        <taxon>Euheterodonta</taxon>
        <taxon>Imparidentia</taxon>
        <taxon>Neoheterodontei</taxon>
        <taxon>Myida</taxon>
        <taxon>Myoidea</taxon>
        <taxon>Myidae</taxon>
        <taxon>Mya</taxon>
    </lineage>
</organism>
<dbReference type="SUPFAM" id="SSF56487">
    <property type="entry name" value="SRCR-like"/>
    <property type="match status" value="2"/>
</dbReference>
<feature type="disulfide bond" evidence="4">
    <location>
        <begin position="79"/>
        <end position="89"/>
    </location>
</feature>
<name>A0ABY7EAA2_MYAAR</name>
<evidence type="ECO:0000259" key="5">
    <source>
        <dbReference type="PROSITE" id="PS50287"/>
    </source>
</evidence>
<keyword evidence="3 4" id="KW-1015">Disulfide bond</keyword>
<comment type="caution">
    <text evidence="4">Lacks conserved residue(s) required for the propagation of feature annotation.</text>
</comment>
<evidence type="ECO:0000256" key="2">
    <source>
        <dbReference type="ARBA" id="ARBA00022737"/>
    </source>
</evidence>
<evidence type="ECO:0000256" key="4">
    <source>
        <dbReference type="PROSITE-ProRule" id="PRU00196"/>
    </source>
</evidence>
<protein>
    <submittedName>
        <fullName evidence="6">SRCR1-like protein</fullName>
    </submittedName>
</protein>
<dbReference type="Proteomes" id="UP001164746">
    <property type="component" value="Chromosome 6"/>
</dbReference>
<sequence>PGPEFRLHPINGVETDNILEVFLNGIWRAVGVDDYRFPEATAQVVCNHFGYGYIGYSSLLTSTEYKYTAGVWSMELLNCGENVTELRDCVNPAYVNITTPLMGYSPIRRIKCSEFIVSKIRLTGGEVPSEGRLEVLVGAQWGTVCTYVANSDTADSTHMMFYLTVKGYGISLPKSSSNIQRQSLQCFGGETNVMECTSETVQCLRVGIRGVCELWPQGVLGLYCN</sequence>
<accession>A0ABY7EAA2</accession>
<feature type="non-terminal residue" evidence="6">
    <location>
        <position position="1"/>
    </location>
</feature>
<reference evidence="6" key="1">
    <citation type="submission" date="2022-11" db="EMBL/GenBank/DDBJ databases">
        <title>Centuries of genome instability and evolution in soft-shell clam transmissible cancer (bioRxiv).</title>
        <authorList>
            <person name="Hart S.F.M."/>
            <person name="Yonemitsu M.A."/>
            <person name="Giersch R.M."/>
            <person name="Beal B.F."/>
            <person name="Arriagada G."/>
            <person name="Davis B.W."/>
            <person name="Ostrander E.A."/>
            <person name="Goff S.P."/>
            <person name="Metzger M.J."/>
        </authorList>
    </citation>
    <scope>NUCLEOTIDE SEQUENCE</scope>
    <source>
        <strain evidence="6">MELC-2E11</strain>
        <tissue evidence="6">Siphon/mantle</tissue>
    </source>
</reference>
<evidence type="ECO:0000313" key="6">
    <source>
        <dbReference type="EMBL" id="WAR06965.1"/>
    </source>
</evidence>
<evidence type="ECO:0000313" key="7">
    <source>
        <dbReference type="Proteomes" id="UP001164746"/>
    </source>
</evidence>
<dbReference type="PANTHER" id="PTHR19331">
    <property type="entry name" value="SCAVENGER RECEPTOR DOMAIN-CONTAINING"/>
    <property type="match status" value="1"/>
</dbReference>
<feature type="domain" description="SRCR" evidence="5">
    <location>
        <begin position="5"/>
        <end position="113"/>
    </location>
</feature>
<keyword evidence="7" id="KW-1185">Reference proteome</keyword>
<dbReference type="Pfam" id="PF00530">
    <property type="entry name" value="SRCR"/>
    <property type="match status" value="2"/>
</dbReference>
<proteinExistence type="predicted"/>
<evidence type="ECO:0000256" key="1">
    <source>
        <dbReference type="ARBA" id="ARBA00022729"/>
    </source>
</evidence>
<dbReference type="PRINTS" id="PR00258">
    <property type="entry name" value="SPERACTRCPTR"/>
</dbReference>
<feature type="non-terminal residue" evidence="6">
    <location>
        <position position="225"/>
    </location>
</feature>
<feature type="disulfide bond" evidence="4">
    <location>
        <begin position="186"/>
        <end position="196"/>
    </location>
</feature>
<dbReference type="SMART" id="SM00202">
    <property type="entry name" value="SR"/>
    <property type="match status" value="1"/>
</dbReference>
<dbReference type="PROSITE" id="PS50287">
    <property type="entry name" value="SRCR_2"/>
    <property type="match status" value="2"/>
</dbReference>
<evidence type="ECO:0000256" key="3">
    <source>
        <dbReference type="ARBA" id="ARBA00023157"/>
    </source>
</evidence>
<dbReference type="InterPro" id="IPR001190">
    <property type="entry name" value="SRCR"/>
</dbReference>
<feature type="domain" description="SRCR" evidence="5">
    <location>
        <begin position="120"/>
        <end position="225"/>
    </location>
</feature>
<keyword evidence="2" id="KW-0677">Repeat</keyword>
<gene>
    <name evidence="6" type="ORF">MAR_016923</name>
</gene>